<evidence type="ECO:0000313" key="5">
    <source>
        <dbReference type="Proteomes" id="UP000623467"/>
    </source>
</evidence>
<name>A0A8H7CMV1_9AGAR</name>
<feature type="transmembrane region" description="Helical" evidence="2">
    <location>
        <begin position="30"/>
        <end position="47"/>
    </location>
</feature>
<dbReference type="Proteomes" id="UP000623467">
    <property type="component" value="Unassembled WGS sequence"/>
</dbReference>
<accession>A0A8H7CMV1</accession>
<keyword evidence="2" id="KW-1133">Transmembrane helix</keyword>
<gene>
    <name evidence="4" type="ORF">MSAN_02038300</name>
</gene>
<dbReference type="EMBL" id="JACAZH010000026">
    <property type="protein sequence ID" value="KAF7341831.1"/>
    <property type="molecule type" value="Genomic_DNA"/>
</dbReference>
<keyword evidence="5" id="KW-1185">Reference proteome</keyword>
<comment type="caution">
    <text evidence="4">The sequence shown here is derived from an EMBL/GenBank/DDBJ whole genome shotgun (WGS) entry which is preliminary data.</text>
</comment>
<protein>
    <recommendedName>
        <fullName evidence="3">DUF6533 domain-containing protein</fullName>
    </recommendedName>
</protein>
<feature type="transmembrane region" description="Helical" evidence="2">
    <location>
        <begin position="220"/>
        <end position="240"/>
    </location>
</feature>
<evidence type="ECO:0000256" key="1">
    <source>
        <dbReference type="SAM" id="MobiDB-lite"/>
    </source>
</evidence>
<dbReference type="AlphaFoldDB" id="A0A8H7CMV1"/>
<feature type="region of interest" description="Disordered" evidence="1">
    <location>
        <begin position="308"/>
        <end position="378"/>
    </location>
</feature>
<feature type="transmembrane region" description="Helical" evidence="2">
    <location>
        <begin position="246"/>
        <end position="266"/>
    </location>
</feature>
<feature type="transmembrane region" description="Helical" evidence="2">
    <location>
        <begin position="137"/>
        <end position="158"/>
    </location>
</feature>
<feature type="transmembrane region" description="Helical" evidence="2">
    <location>
        <begin position="178"/>
        <end position="199"/>
    </location>
</feature>
<feature type="compositionally biased region" description="Polar residues" evidence="1">
    <location>
        <begin position="361"/>
        <end position="370"/>
    </location>
</feature>
<feature type="region of interest" description="Disordered" evidence="1">
    <location>
        <begin position="398"/>
        <end position="430"/>
    </location>
</feature>
<sequence length="430" mass="46138">MDTPHLISLVDVSAHSQDAKSLPSSMDADAQLAFAVTACIAFAVVLWEYATLLPDEIRLYRRPVWTTILPYAFLALRYGGILATFPVLFLSAVQTSNCQIAASFSEVGRVLVVTASGIIFAVRTSLIWGGNWTVRRALGGLIVGVSACWITLATQYRAVAAPARSFGSSCRILPTVPWLPLANASFTTFLLIAVLLTLLKSHHYRPRNSLVGHIIYRVNLLYLAGTTLTAAVALVIQSHAPPSGPLALSATLIAVVFTVTFGTRAFRNMMLGAVLEIPRAQQELALANRSNSADNTTTFSDVTYTSEMRFASPPPTRPLPPVVARSNTRTPRSPTTGPPRARSADGISRTRSRTAGPPTRPYTSGSTDQSDPPVIFPSPPNSFTVASLLSASAVSHSTLSTSPLLPGEPESHIDQSFNSPSEFQFHPRAL</sequence>
<feature type="transmembrane region" description="Helical" evidence="2">
    <location>
        <begin position="110"/>
        <end position="130"/>
    </location>
</feature>
<feature type="compositionally biased region" description="Low complexity" evidence="1">
    <location>
        <begin position="325"/>
        <end position="341"/>
    </location>
</feature>
<keyword evidence="2" id="KW-0812">Transmembrane</keyword>
<evidence type="ECO:0000256" key="2">
    <source>
        <dbReference type="SAM" id="Phobius"/>
    </source>
</evidence>
<evidence type="ECO:0000313" key="4">
    <source>
        <dbReference type="EMBL" id="KAF7341831.1"/>
    </source>
</evidence>
<reference evidence="4" key="1">
    <citation type="submission" date="2020-05" db="EMBL/GenBank/DDBJ databases">
        <title>Mycena genomes resolve the evolution of fungal bioluminescence.</title>
        <authorList>
            <person name="Tsai I.J."/>
        </authorList>
    </citation>
    <scope>NUCLEOTIDE SEQUENCE</scope>
    <source>
        <strain evidence="4">160909Yilan</strain>
    </source>
</reference>
<feature type="compositionally biased region" description="Pro residues" evidence="1">
    <location>
        <begin position="312"/>
        <end position="321"/>
    </location>
</feature>
<evidence type="ECO:0000259" key="3">
    <source>
        <dbReference type="Pfam" id="PF20151"/>
    </source>
</evidence>
<organism evidence="4 5">
    <name type="scientific">Mycena sanguinolenta</name>
    <dbReference type="NCBI Taxonomy" id="230812"/>
    <lineage>
        <taxon>Eukaryota</taxon>
        <taxon>Fungi</taxon>
        <taxon>Dikarya</taxon>
        <taxon>Basidiomycota</taxon>
        <taxon>Agaricomycotina</taxon>
        <taxon>Agaricomycetes</taxon>
        <taxon>Agaricomycetidae</taxon>
        <taxon>Agaricales</taxon>
        <taxon>Marasmiineae</taxon>
        <taxon>Mycenaceae</taxon>
        <taxon>Mycena</taxon>
    </lineage>
</organism>
<feature type="domain" description="DUF6533" evidence="3">
    <location>
        <begin position="38"/>
        <end position="82"/>
    </location>
</feature>
<dbReference type="InterPro" id="IPR045340">
    <property type="entry name" value="DUF6533"/>
</dbReference>
<dbReference type="OrthoDB" id="3235847at2759"/>
<feature type="transmembrane region" description="Helical" evidence="2">
    <location>
        <begin position="68"/>
        <end position="90"/>
    </location>
</feature>
<proteinExistence type="predicted"/>
<dbReference type="Pfam" id="PF20151">
    <property type="entry name" value="DUF6533"/>
    <property type="match status" value="1"/>
</dbReference>
<keyword evidence="2" id="KW-0472">Membrane</keyword>